<evidence type="ECO:0008006" key="4">
    <source>
        <dbReference type="Google" id="ProtNLM"/>
    </source>
</evidence>
<feature type="compositionally biased region" description="Polar residues" evidence="1">
    <location>
        <begin position="41"/>
        <end position="53"/>
    </location>
</feature>
<feature type="region of interest" description="Disordered" evidence="1">
    <location>
        <begin position="23"/>
        <end position="79"/>
    </location>
</feature>
<feature type="compositionally biased region" description="Basic and acidic residues" evidence="1">
    <location>
        <begin position="130"/>
        <end position="146"/>
    </location>
</feature>
<dbReference type="KEGG" id="ker:91102194"/>
<dbReference type="RefSeq" id="XP_066083284.1">
    <property type="nucleotide sequence ID" value="XM_066227187.1"/>
</dbReference>
<accession>A0AAX4KHW7</accession>
<feature type="compositionally biased region" description="Low complexity" evidence="1">
    <location>
        <begin position="259"/>
        <end position="268"/>
    </location>
</feature>
<feature type="compositionally biased region" description="Polar residues" evidence="1">
    <location>
        <begin position="150"/>
        <end position="166"/>
    </location>
</feature>
<proteinExistence type="predicted"/>
<dbReference type="GeneID" id="91102194"/>
<dbReference type="Proteomes" id="UP001358614">
    <property type="component" value="Chromosome 1"/>
</dbReference>
<dbReference type="InterPro" id="IPR014729">
    <property type="entry name" value="Rossmann-like_a/b/a_fold"/>
</dbReference>
<dbReference type="PANTHER" id="PTHR46100">
    <property type="entry name" value="IMP2'P"/>
    <property type="match status" value="1"/>
</dbReference>
<feature type="compositionally biased region" description="Polar residues" evidence="1">
    <location>
        <begin position="658"/>
        <end position="668"/>
    </location>
</feature>
<reference evidence="2 3" key="1">
    <citation type="submission" date="2024-01" db="EMBL/GenBank/DDBJ databases">
        <title>Comparative genomics of Cryptococcus and Kwoniella reveals pathogenesis evolution and contrasting modes of karyotype evolution via chromosome fusion or intercentromeric recombination.</title>
        <authorList>
            <person name="Coelho M.A."/>
            <person name="David-Palma M."/>
            <person name="Shea T."/>
            <person name="Bowers K."/>
            <person name="McGinley-Smith S."/>
            <person name="Mohammad A.W."/>
            <person name="Gnirke A."/>
            <person name="Yurkov A.M."/>
            <person name="Nowrousian M."/>
            <person name="Sun S."/>
            <person name="Cuomo C.A."/>
            <person name="Heitman J."/>
        </authorList>
    </citation>
    <scope>NUCLEOTIDE SEQUENCE [LARGE SCALE GENOMIC DNA]</scope>
    <source>
        <strain evidence="2 3">PYCC6329</strain>
    </source>
</reference>
<evidence type="ECO:0000256" key="1">
    <source>
        <dbReference type="SAM" id="MobiDB-lite"/>
    </source>
</evidence>
<feature type="compositionally biased region" description="Acidic residues" evidence="1">
    <location>
        <begin position="345"/>
        <end position="365"/>
    </location>
</feature>
<feature type="compositionally biased region" description="Low complexity" evidence="1">
    <location>
        <begin position="231"/>
        <end position="242"/>
    </location>
</feature>
<feature type="region of interest" description="Disordered" evidence="1">
    <location>
        <begin position="218"/>
        <end position="412"/>
    </location>
</feature>
<feature type="compositionally biased region" description="Basic residues" evidence="1">
    <location>
        <begin position="120"/>
        <end position="129"/>
    </location>
</feature>
<name>A0AAX4KHW7_9TREE</name>
<organism evidence="2 3">
    <name type="scientific">Kwoniella europaea PYCC6329</name>
    <dbReference type="NCBI Taxonomy" id="1423913"/>
    <lineage>
        <taxon>Eukaryota</taxon>
        <taxon>Fungi</taxon>
        <taxon>Dikarya</taxon>
        <taxon>Basidiomycota</taxon>
        <taxon>Agaricomycotina</taxon>
        <taxon>Tremellomycetes</taxon>
        <taxon>Tremellales</taxon>
        <taxon>Cryptococcaceae</taxon>
        <taxon>Kwoniella</taxon>
    </lineage>
</organism>
<dbReference type="EMBL" id="CP144089">
    <property type="protein sequence ID" value="WWD05317.1"/>
    <property type="molecule type" value="Genomic_DNA"/>
</dbReference>
<protein>
    <recommendedName>
        <fullName evidence="4">UspA domain-containing protein</fullName>
    </recommendedName>
</protein>
<dbReference type="Gene3D" id="3.40.50.620">
    <property type="entry name" value="HUPs"/>
    <property type="match status" value="1"/>
</dbReference>
<gene>
    <name evidence="2" type="ORF">V865_003390</name>
</gene>
<evidence type="ECO:0000313" key="2">
    <source>
        <dbReference type="EMBL" id="WWD05317.1"/>
    </source>
</evidence>
<feature type="compositionally biased region" description="Low complexity" evidence="1">
    <location>
        <begin position="330"/>
        <end position="344"/>
    </location>
</feature>
<sequence>MAPLNRSYSLPVSLSNPVSRLKALSGAASRDEVSKSHRRASSSTYQRPSSEISFSDLAPSEEGSEDPNSKQSPIIVPHKRWSLSNRIKKTLSIDISPKNSKDGLGLEGFESAPLEEERGRRRFRKSKGVKIKDKEKGKEREKEHELTVPAPNQTYPPSTTPISTCTLLPLDNQASNLILGAIDRGRPGQISPSSSATDLNKRSSGAFAALGLKAASIGLATPSRVPDETGTDTAPTSTTSTPKASFLQPSKPVGGGSSRGPRAPSPFFRARKSREQAREREKSPEVKALKKDNYGAESEVEPETEAESVSGAPKKYRPQASAYVDDDSASDSALSQSDSESQSGSDDDYADIIDEDGEVIFDEETEKNTEANAVFFEGDAAGLGGRSATGEEGDDKDINDPEVPSISPRDDDQLDFFGEEVEQDPLGEGPNVVVPPQSLFQTSSLHQPKRRKSLKSGIELVTSRPSFARDRCTITLTHGDPDGALEASARDGDELFMISVKEDESKVDPKAWSNSDRAQKLRVQKERQTTALLLVKQVTGLLQRTRLNITVTCQFVHAKNARHMLLDLIDFLEPTMANIRSILLGSTSHYLVQKSSVPVMVARRRLQRPLRKTNPANLRHSPRVSLASASIEKTASSKQEDEVMDVAESEKEDGKPASASTSGPNPPA</sequence>
<keyword evidence="3" id="KW-1185">Reference proteome</keyword>
<dbReference type="AlphaFoldDB" id="A0AAX4KHW7"/>
<dbReference type="PANTHER" id="PTHR46100:SF4">
    <property type="entry name" value="USPA DOMAIN-CONTAINING PROTEIN"/>
    <property type="match status" value="1"/>
</dbReference>
<feature type="region of interest" description="Disordered" evidence="1">
    <location>
        <begin position="92"/>
        <end position="166"/>
    </location>
</feature>
<feature type="compositionally biased region" description="Polar residues" evidence="1">
    <location>
        <begin position="627"/>
        <end position="637"/>
    </location>
</feature>
<feature type="region of interest" description="Disordered" evidence="1">
    <location>
        <begin position="606"/>
        <end position="668"/>
    </location>
</feature>
<feature type="compositionally biased region" description="Basic and acidic residues" evidence="1">
    <location>
        <begin position="273"/>
        <end position="294"/>
    </location>
</feature>
<dbReference type="SUPFAM" id="SSF52402">
    <property type="entry name" value="Adenine nucleotide alpha hydrolases-like"/>
    <property type="match status" value="1"/>
</dbReference>
<evidence type="ECO:0000313" key="3">
    <source>
        <dbReference type="Proteomes" id="UP001358614"/>
    </source>
</evidence>